<keyword evidence="2" id="KW-0564">Palmitate</keyword>
<dbReference type="GO" id="GO:0005886">
    <property type="term" value="C:plasma membrane"/>
    <property type="evidence" value="ECO:0007669"/>
    <property type="project" value="UniProtKB-SubCell"/>
</dbReference>
<dbReference type="SUPFAM" id="SSF56954">
    <property type="entry name" value="Outer membrane efflux proteins (OEP)"/>
    <property type="match status" value="1"/>
</dbReference>
<feature type="chain" id="PRO_5015369218" evidence="2">
    <location>
        <begin position="30"/>
        <end position="485"/>
    </location>
</feature>
<dbReference type="Gene3D" id="2.20.200.10">
    <property type="entry name" value="Outer membrane efflux proteins (OEP)"/>
    <property type="match status" value="1"/>
</dbReference>
<evidence type="ECO:0000313" key="4">
    <source>
        <dbReference type="Proteomes" id="UP000238563"/>
    </source>
</evidence>
<keyword evidence="2" id="KW-0449">Lipoprotein</keyword>
<dbReference type="Pfam" id="PF02321">
    <property type="entry name" value="OEP"/>
    <property type="match status" value="2"/>
</dbReference>
<evidence type="ECO:0000256" key="1">
    <source>
        <dbReference type="ARBA" id="ARBA00007613"/>
    </source>
</evidence>
<keyword evidence="2" id="KW-1134">Transmembrane beta strand</keyword>
<dbReference type="AlphaFoldDB" id="A0A2S9J9T9"/>
<comment type="caution">
    <text evidence="3">The sequence shown here is derived from an EMBL/GenBank/DDBJ whole genome shotgun (WGS) entry which is preliminary data.</text>
</comment>
<keyword evidence="2" id="KW-0812">Transmembrane</keyword>
<dbReference type="InterPro" id="IPR010131">
    <property type="entry name" value="MdtP/NodT-like"/>
</dbReference>
<dbReference type="PROSITE" id="PS51257">
    <property type="entry name" value="PROKAR_LIPOPROTEIN"/>
    <property type="match status" value="1"/>
</dbReference>
<organism evidence="3 4">
    <name type="scientific">Phyllobacterium myrsinacearum</name>
    <dbReference type="NCBI Taxonomy" id="28101"/>
    <lineage>
        <taxon>Bacteria</taxon>
        <taxon>Pseudomonadati</taxon>
        <taxon>Pseudomonadota</taxon>
        <taxon>Alphaproteobacteria</taxon>
        <taxon>Hyphomicrobiales</taxon>
        <taxon>Phyllobacteriaceae</taxon>
        <taxon>Phyllobacterium</taxon>
    </lineage>
</organism>
<dbReference type="NCBIfam" id="TIGR01845">
    <property type="entry name" value="outer_NodT"/>
    <property type="match status" value="1"/>
</dbReference>
<sequence length="485" mass="51469">MRITNGNRVTRKNCTGKALAALLATVVLAGCMVGPNHQTPGMPLPARWSNTGDRKMRQPAPRLAHWWKRLNDPLLTALVERAVQGNLNVALAKARILEARATLRQETGALFPLANGTSSVNRTRSPGIAANDGAHAVSTQHQAGFDARWELDLFGGKQRAAEAARYGLDASEEDLRNTLLVLVGDVVLNYTQVRAQQALLGLARRTAQSQRQTASLIRAKYDAGSAANADMARAEAVAATTQADGATFEIDHSLAVHRLGILLGLAPAALTGELSKRAPIPRPRFPLPLGVPADIFSNRPDLRMAERQLAQATARIGVAEAARYPSISLTGNITTQAMGISDLAQKSTIGWAIGPSLTLPLLRGGQLQAAVDGANARRDQALLTYQSAVLTAMGEVENAIISLTRQQDRHTKLAAAVRAYRKAANAARIQYASGASEYLNLLDSQRALYGSETALINSQLAITAAYIALNKALGGGWSGTADAAP</sequence>
<dbReference type="PANTHER" id="PTHR30203:SF25">
    <property type="entry name" value="OUTER MEMBRANE PROTEIN-RELATED"/>
    <property type="match status" value="1"/>
</dbReference>
<gene>
    <name evidence="3" type="ORF">C5750_26025</name>
</gene>
<keyword evidence="2" id="KW-0732">Signal</keyword>
<dbReference type="RefSeq" id="WP_105738291.1">
    <property type="nucleotide sequence ID" value="NZ_PVBT01000012.1"/>
</dbReference>
<proteinExistence type="inferred from homology"/>
<dbReference type="InterPro" id="IPR003423">
    <property type="entry name" value="OMP_efflux"/>
</dbReference>
<dbReference type="OrthoDB" id="7181739at2"/>
<keyword evidence="2" id="KW-0472">Membrane</keyword>
<protein>
    <submittedName>
        <fullName evidence="3">RND transporter</fullName>
    </submittedName>
</protein>
<feature type="signal peptide" evidence="2">
    <location>
        <begin position="1"/>
        <end position="29"/>
    </location>
</feature>
<dbReference type="PANTHER" id="PTHR30203">
    <property type="entry name" value="OUTER MEMBRANE CATION EFFLUX PROTEIN"/>
    <property type="match status" value="1"/>
</dbReference>
<dbReference type="Proteomes" id="UP000238563">
    <property type="component" value="Unassembled WGS sequence"/>
</dbReference>
<comment type="similarity">
    <text evidence="1 2">Belongs to the outer membrane factor (OMF) (TC 1.B.17) family.</text>
</comment>
<dbReference type="GO" id="GO:0015562">
    <property type="term" value="F:efflux transmembrane transporter activity"/>
    <property type="evidence" value="ECO:0007669"/>
    <property type="project" value="InterPro"/>
</dbReference>
<comment type="subcellular location">
    <subcellularLocation>
        <location evidence="2">Cell membrane</location>
        <topology evidence="2">Lipid-anchor</topology>
    </subcellularLocation>
</comment>
<evidence type="ECO:0000313" key="3">
    <source>
        <dbReference type="EMBL" id="PRD49542.1"/>
    </source>
</evidence>
<keyword evidence="4" id="KW-1185">Reference proteome</keyword>
<reference evidence="3 4" key="1">
    <citation type="submission" date="2018-02" db="EMBL/GenBank/DDBJ databases">
        <title>The draft genome of Phyllobacterium myrsinacearum DSM5892.</title>
        <authorList>
            <person name="Li L."/>
            <person name="Liu L."/>
            <person name="Zhang X."/>
            <person name="Wang T."/>
        </authorList>
    </citation>
    <scope>NUCLEOTIDE SEQUENCE [LARGE SCALE GENOMIC DNA]</scope>
    <source>
        <strain evidence="3 4">DSM 5892</strain>
    </source>
</reference>
<name>A0A2S9J9T9_9HYPH</name>
<dbReference type="EMBL" id="PVBT01000012">
    <property type="protein sequence ID" value="PRD49542.1"/>
    <property type="molecule type" value="Genomic_DNA"/>
</dbReference>
<dbReference type="Gene3D" id="1.20.1600.10">
    <property type="entry name" value="Outer membrane efflux proteins (OEP)"/>
    <property type="match status" value="1"/>
</dbReference>
<evidence type="ECO:0000256" key="2">
    <source>
        <dbReference type="RuleBase" id="RU362097"/>
    </source>
</evidence>
<accession>A0A2S9J9T9</accession>